<keyword evidence="4" id="KW-1185">Reference proteome</keyword>
<dbReference type="InterPro" id="IPR037445">
    <property type="entry name" value="MAGE"/>
</dbReference>
<evidence type="ECO:0000313" key="3">
    <source>
        <dbReference type="EMBL" id="CEQ43189.1"/>
    </source>
</evidence>
<dbReference type="Proteomes" id="UP000243876">
    <property type="component" value="Unassembled WGS sequence"/>
</dbReference>
<organism evidence="3 4">
    <name type="scientific">Sporidiobolus salmonicolor</name>
    <name type="common">Yeast-like fungus</name>
    <name type="synonym">Sporobolomyces salmonicolor</name>
    <dbReference type="NCBI Taxonomy" id="5005"/>
    <lineage>
        <taxon>Eukaryota</taxon>
        <taxon>Fungi</taxon>
        <taxon>Dikarya</taxon>
        <taxon>Basidiomycota</taxon>
        <taxon>Pucciniomycotina</taxon>
        <taxon>Microbotryomycetes</taxon>
        <taxon>Sporidiobolales</taxon>
        <taxon>Sporidiobolaceae</taxon>
        <taxon>Sporobolomyces</taxon>
    </lineage>
</organism>
<feature type="compositionally biased region" description="Low complexity" evidence="1">
    <location>
        <begin position="319"/>
        <end position="337"/>
    </location>
</feature>
<evidence type="ECO:0000259" key="2">
    <source>
        <dbReference type="SMART" id="SM01373"/>
    </source>
</evidence>
<dbReference type="Gene3D" id="1.10.10.1210">
    <property type="entry name" value="MAGE homology domain, winged helix WH2 motif"/>
    <property type="match status" value="1"/>
</dbReference>
<dbReference type="PANTHER" id="PTHR11736:SF14">
    <property type="entry name" value="NSE3 HOMOLOG, SMC5-SMC6 COMPLEX COMPONENT"/>
    <property type="match status" value="1"/>
</dbReference>
<name>A0A0D6ETB9_SPOSA</name>
<sequence>MARSQNRASRAASDDDDGSATDYDSPGPSTARRKSTLGKGASGRQRRKRTRDDSDSSEGDSDDGGTAGKGRKGELGEAEQKHYIQMMVRYILFNEGHRRVLKREDIVKNGASPPLTPLDLVILTFSMLTVLTDGRGSHFNLLLPKAQRVLKDVMGMELVLLRAKEGATGKNPTKAWILRSTLPTPLLRYSATHSSPNFSTPLTTGFEDASRKSLRRELAAWEADEEALSSSVEDGGVLRDAKREEGGAYGVLGVILALILVNGKVLGDDQLISFLRRLQLYPSSIIPLTFACPHPQHLTLSAYLALLTKQQYLERSKSGQAAQTGQTTRGRTQGPFRTQRDTTDGVQESGDPSVEWRWGSRAEAEIGEEGVGKFIKMIFESGSQGHGGEKRGKTGEKFLNEVARAAGVKELQKAEEVGGSLT</sequence>
<dbReference type="OrthoDB" id="205198at2759"/>
<feature type="non-terminal residue" evidence="3">
    <location>
        <position position="1"/>
    </location>
</feature>
<dbReference type="SMART" id="SM01373">
    <property type="entry name" value="MAGE"/>
    <property type="match status" value="1"/>
</dbReference>
<dbReference type="GO" id="GO:0006281">
    <property type="term" value="P:DNA repair"/>
    <property type="evidence" value="ECO:0007669"/>
    <property type="project" value="TreeGrafter"/>
</dbReference>
<dbReference type="InterPro" id="IPR002190">
    <property type="entry name" value="MHD_dom"/>
</dbReference>
<reference evidence="4" key="1">
    <citation type="submission" date="2015-02" db="EMBL/GenBank/DDBJ databases">
        <authorList>
            <person name="Gon?alves P."/>
        </authorList>
    </citation>
    <scope>NUCLEOTIDE SEQUENCE [LARGE SCALE GENOMIC DNA]</scope>
</reference>
<proteinExistence type="predicted"/>
<dbReference type="EMBL" id="CENE01000057">
    <property type="protein sequence ID" value="CEQ43189.1"/>
    <property type="molecule type" value="Genomic_DNA"/>
</dbReference>
<feature type="compositionally biased region" description="Low complexity" evidence="1">
    <location>
        <begin position="1"/>
        <end position="11"/>
    </location>
</feature>
<dbReference type="Gene3D" id="1.10.10.1200">
    <property type="entry name" value="MAGE homology domain, winged helix WH1 motif"/>
    <property type="match status" value="1"/>
</dbReference>
<dbReference type="Pfam" id="PF01454">
    <property type="entry name" value="MAGE"/>
    <property type="match status" value="1"/>
</dbReference>
<evidence type="ECO:0000256" key="1">
    <source>
        <dbReference type="SAM" id="MobiDB-lite"/>
    </source>
</evidence>
<feature type="region of interest" description="Disordered" evidence="1">
    <location>
        <begin position="317"/>
        <end position="354"/>
    </location>
</feature>
<gene>
    <name evidence="3" type="primary">SPOSA6832_05096</name>
</gene>
<dbReference type="InterPro" id="IPR041898">
    <property type="entry name" value="MAGE_WH1"/>
</dbReference>
<feature type="region of interest" description="Disordered" evidence="1">
    <location>
        <begin position="1"/>
        <end position="76"/>
    </location>
</feature>
<dbReference type="InterPro" id="IPR041899">
    <property type="entry name" value="MAGE_WH2"/>
</dbReference>
<evidence type="ECO:0000313" key="4">
    <source>
        <dbReference type="Proteomes" id="UP000243876"/>
    </source>
</evidence>
<dbReference type="GO" id="GO:0005634">
    <property type="term" value="C:nucleus"/>
    <property type="evidence" value="ECO:0007669"/>
    <property type="project" value="TreeGrafter"/>
</dbReference>
<feature type="domain" description="MAGE" evidence="2">
    <location>
        <begin position="87"/>
        <end position="371"/>
    </location>
</feature>
<dbReference type="PANTHER" id="PTHR11736">
    <property type="entry name" value="MELANOMA-ASSOCIATED ANTIGEN MAGE ANTIGEN"/>
    <property type="match status" value="1"/>
</dbReference>
<protein>
    <submittedName>
        <fullName evidence="3">SPOSA6832_05096-mRNA-1:cds</fullName>
    </submittedName>
</protein>
<accession>A0A0D6ETB9</accession>
<dbReference type="AlphaFoldDB" id="A0A0D6ETB9"/>